<dbReference type="InterPro" id="IPR050237">
    <property type="entry name" value="ATP-dep_AMP-bd_enzyme"/>
</dbReference>
<evidence type="ECO:0000313" key="2">
    <source>
        <dbReference type="EMBL" id="QTD54434.1"/>
    </source>
</evidence>
<dbReference type="Pfam" id="PF00501">
    <property type="entry name" value="AMP-binding"/>
    <property type="match status" value="1"/>
</dbReference>
<gene>
    <name evidence="2" type="ORF">J3U87_32895</name>
</gene>
<dbReference type="NCBIfam" id="NF006754">
    <property type="entry name" value="PRK09274.1"/>
    <property type="match status" value="1"/>
</dbReference>
<dbReference type="KEGG" id="scor:J3U87_32895"/>
<dbReference type="InterPro" id="IPR000873">
    <property type="entry name" value="AMP-dep_synth/lig_dom"/>
</dbReference>
<dbReference type="AlphaFoldDB" id="A0A8A4TZA3"/>
<accession>A0A8A4TZA3</accession>
<organism evidence="2 3">
    <name type="scientific">Sulfidibacter corallicola</name>
    <dbReference type="NCBI Taxonomy" id="2818388"/>
    <lineage>
        <taxon>Bacteria</taxon>
        <taxon>Pseudomonadati</taxon>
        <taxon>Acidobacteriota</taxon>
        <taxon>Holophagae</taxon>
        <taxon>Acanthopleuribacterales</taxon>
        <taxon>Acanthopleuribacteraceae</taxon>
        <taxon>Sulfidibacter</taxon>
    </lineage>
</organism>
<dbReference type="EMBL" id="CP071793">
    <property type="protein sequence ID" value="QTD54434.1"/>
    <property type="molecule type" value="Genomic_DNA"/>
</dbReference>
<name>A0A8A4TZA3_SULCO</name>
<dbReference type="Gene3D" id="3.40.50.12780">
    <property type="entry name" value="N-terminal domain of ligase-like"/>
    <property type="match status" value="1"/>
</dbReference>
<feature type="domain" description="AMP-dependent synthetase/ligase" evidence="1">
    <location>
        <begin position="24"/>
        <end position="387"/>
    </location>
</feature>
<sequence length="535" mass="58400">MGERQPHTLGVVFPEGRDAAGRVAYTHLTYRQLNRESDRLALALTEYGIGRGMRTVLMVKPCLEFFALTFTLFKMGAVPVFVDPGMGLKSLKTCLEEAEPEAFIGIPKAHIARLLLRWPRFQKLVTVGSKKGWGGATLADLRARIGPDDVFSMARTAADDLAAILFTSGSTGPPKGAVYTHGTFDAQVRLLKNTYDIQPGEVDLATFPLFALFAPALGMTAIVPDMDATRPAEVDPTKIIEAIENFGVTNMFGSPALLNTVGRFGAAKGIQCGSLKRIISAGAPVSAEILRRFSQMLPDHAQIFTPYGATESLPVCNIGSKEILGGTAEATAQGKGVCVGRPVEEMEVRIMRISDEPVAEWHPDLEVASGEIGEVVVRGPVVTRKYFNRDQATKLHKMVDGDDIIRHRMGDLGYFDGKGRLWFCGRKAHRVHTESGTLYTVPVEGVFNAHPDVFRTALVGKAGEGNVQTPVLCVELEKGSVSRNRDKIVAELLELGSRHEHTRTIRDIRFISAFPVDIRHNAKIFREKLALQVAG</sequence>
<dbReference type="Proteomes" id="UP000663929">
    <property type="component" value="Chromosome"/>
</dbReference>
<dbReference type="InterPro" id="IPR020845">
    <property type="entry name" value="AMP-binding_CS"/>
</dbReference>
<evidence type="ECO:0000259" key="1">
    <source>
        <dbReference type="Pfam" id="PF00501"/>
    </source>
</evidence>
<proteinExistence type="predicted"/>
<protein>
    <submittedName>
        <fullName evidence="2">AMP-binding protein</fullName>
    </submittedName>
</protein>
<keyword evidence="3" id="KW-1185">Reference proteome</keyword>
<dbReference type="SUPFAM" id="SSF56801">
    <property type="entry name" value="Acetyl-CoA synthetase-like"/>
    <property type="match status" value="1"/>
</dbReference>
<dbReference type="PANTHER" id="PTHR43767:SF1">
    <property type="entry name" value="NONRIBOSOMAL PEPTIDE SYNTHASE PES1 (EUROFUNG)-RELATED"/>
    <property type="match status" value="1"/>
</dbReference>
<dbReference type="PROSITE" id="PS00455">
    <property type="entry name" value="AMP_BINDING"/>
    <property type="match status" value="1"/>
</dbReference>
<dbReference type="CDD" id="cd05910">
    <property type="entry name" value="FACL_like_1"/>
    <property type="match status" value="1"/>
</dbReference>
<evidence type="ECO:0000313" key="3">
    <source>
        <dbReference type="Proteomes" id="UP000663929"/>
    </source>
</evidence>
<reference evidence="2" key="1">
    <citation type="submission" date="2021-03" db="EMBL/GenBank/DDBJ databases">
        <title>Acanthopleuribacteraceae sp. M133.</title>
        <authorList>
            <person name="Wang G."/>
        </authorList>
    </citation>
    <scope>NUCLEOTIDE SEQUENCE</scope>
    <source>
        <strain evidence="2">M133</strain>
    </source>
</reference>
<dbReference type="InterPro" id="IPR042099">
    <property type="entry name" value="ANL_N_sf"/>
</dbReference>
<dbReference type="PANTHER" id="PTHR43767">
    <property type="entry name" value="LONG-CHAIN-FATTY-ACID--COA LIGASE"/>
    <property type="match status" value="1"/>
</dbReference>